<name>A0A3B1BKC1_9ZZZZ</name>
<dbReference type="EC" id="2.7.7.7" evidence="2"/>
<dbReference type="InterPro" id="IPR004622">
    <property type="entry name" value="DNA_pol_HolB"/>
</dbReference>
<protein>
    <submittedName>
        <fullName evidence="2">DNA polymerase III delta prime subunit</fullName>
        <ecNumber evidence="2">2.7.7.7</ecNumber>
    </submittedName>
</protein>
<dbReference type="NCBIfam" id="TIGR00678">
    <property type="entry name" value="holB"/>
    <property type="match status" value="1"/>
</dbReference>
<keyword evidence="2" id="KW-0808">Transferase</keyword>
<dbReference type="SMART" id="SM00382">
    <property type="entry name" value="AAA"/>
    <property type="match status" value="1"/>
</dbReference>
<evidence type="ECO:0000313" key="2">
    <source>
        <dbReference type="EMBL" id="VAX14991.1"/>
    </source>
</evidence>
<dbReference type="CDD" id="cd00009">
    <property type="entry name" value="AAA"/>
    <property type="match status" value="1"/>
</dbReference>
<accession>A0A3B1BKC1</accession>
<dbReference type="Pfam" id="PF13177">
    <property type="entry name" value="DNA_pol3_delta2"/>
    <property type="match status" value="1"/>
</dbReference>
<evidence type="ECO:0000259" key="1">
    <source>
        <dbReference type="SMART" id="SM00382"/>
    </source>
</evidence>
<dbReference type="PANTHER" id="PTHR11669:SF8">
    <property type="entry name" value="DNA POLYMERASE III SUBUNIT DELTA"/>
    <property type="match status" value="1"/>
</dbReference>
<dbReference type="Gene3D" id="3.40.50.300">
    <property type="entry name" value="P-loop containing nucleotide triphosphate hydrolases"/>
    <property type="match status" value="1"/>
</dbReference>
<organism evidence="2">
    <name type="scientific">hydrothermal vent metagenome</name>
    <dbReference type="NCBI Taxonomy" id="652676"/>
    <lineage>
        <taxon>unclassified sequences</taxon>
        <taxon>metagenomes</taxon>
        <taxon>ecological metagenomes</taxon>
    </lineage>
</organism>
<dbReference type="GO" id="GO:0003887">
    <property type="term" value="F:DNA-directed DNA polymerase activity"/>
    <property type="evidence" value="ECO:0007669"/>
    <property type="project" value="UniProtKB-EC"/>
</dbReference>
<dbReference type="InterPro" id="IPR027417">
    <property type="entry name" value="P-loop_NTPase"/>
</dbReference>
<keyword evidence="2" id="KW-0548">Nucleotidyltransferase</keyword>
<proteinExistence type="predicted"/>
<reference evidence="2" key="1">
    <citation type="submission" date="2018-06" db="EMBL/GenBank/DDBJ databases">
        <authorList>
            <person name="Zhirakovskaya E."/>
        </authorList>
    </citation>
    <scope>NUCLEOTIDE SEQUENCE</scope>
</reference>
<dbReference type="InterPro" id="IPR050238">
    <property type="entry name" value="DNA_Rep/Repair_Clamp_Loader"/>
</dbReference>
<dbReference type="SUPFAM" id="SSF52540">
    <property type="entry name" value="P-loop containing nucleoside triphosphate hydrolases"/>
    <property type="match status" value="1"/>
</dbReference>
<dbReference type="EMBL" id="UOGC01000002">
    <property type="protein sequence ID" value="VAX14991.1"/>
    <property type="molecule type" value="Genomic_DNA"/>
</dbReference>
<dbReference type="AlphaFoldDB" id="A0A3B1BKC1"/>
<dbReference type="InterPro" id="IPR003593">
    <property type="entry name" value="AAA+_ATPase"/>
</dbReference>
<gene>
    <name evidence="2" type="ORF">MNBD_NITROSPINAE01-1626</name>
</gene>
<feature type="domain" description="AAA+ ATPase" evidence="1">
    <location>
        <begin position="26"/>
        <end position="175"/>
    </location>
</feature>
<dbReference type="GO" id="GO:0008408">
    <property type="term" value="F:3'-5' exonuclease activity"/>
    <property type="evidence" value="ECO:0007669"/>
    <property type="project" value="InterPro"/>
</dbReference>
<dbReference type="GO" id="GO:0006261">
    <property type="term" value="P:DNA-templated DNA replication"/>
    <property type="evidence" value="ECO:0007669"/>
    <property type="project" value="TreeGrafter"/>
</dbReference>
<sequence>MLKLSEIIGNGVAIRILRSALTQNKPASAYLFAGPPGVGKRTTAYAFAMALLCEKGGDDACGVCGQCRKVMVGSHPDLTYVEPIVRDRKVKQEIDIESIREIIRKLSFRPYEGKRKILIIDQVEKMNLVASNAFLKTLEEPPGDTVIILTTENMSSLLLTILSRLQKVRFMPLKFEEILRFATERAGLHGEQAEAYAALSKGAPGMMSENAIEKEKETRSFALALLGERDAKWDADIMKMADKIDRSKEKALVYKVLESFVELLADLVKVKTKGKCDSLMNKDIVDELFSISPRFSRRKLLRAWDVSSELVRTRRWNINPFLIISLLALELKR</sequence>
<dbReference type="PANTHER" id="PTHR11669">
    <property type="entry name" value="REPLICATION FACTOR C / DNA POLYMERASE III GAMMA-TAU SUBUNIT"/>
    <property type="match status" value="1"/>
</dbReference>